<gene>
    <name evidence="3" type="ORF">PECUL_23A058819</name>
</gene>
<feature type="compositionally biased region" description="Polar residues" evidence="1">
    <location>
        <begin position="69"/>
        <end position="79"/>
    </location>
</feature>
<evidence type="ECO:0000256" key="1">
    <source>
        <dbReference type="SAM" id="MobiDB-lite"/>
    </source>
</evidence>
<dbReference type="PANTHER" id="PTHR34589">
    <property type="entry name" value="SIMILAR TO RIKEN CDNA 2700081O15"/>
    <property type="match status" value="1"/>
</dbReference>
<feature type="region of interest" description="Disordered" evidence="1">
    <location>
        <begin position="947"/>
        <end position="982"/>
    </location>
</feature>
<feature type="compositionally biased region" description="Polar residues" evidence="1">
    <location>
        <begin position="24"/>
        <end position="35"/>
    </location>
</feature>
<feature type="domain" description="C2H2-type" evidence="2">
    <location>
        <begin position="265"/>
        <end position="290"/>
    </location>
</feature>
<feature type="domain" description="C2H2-type" evidence="2">
    <location>
        <begin position="876"/>
        <end position="901"/>
    </location>
</feature>
<dbReference type="Proteomes" id="UP001295444">
    <property type="component" value="Chromosome 12"/>
</dbReference>
<feature type="compositionally biased region" description="Polar residues" evidence="1">
    <location>
        <begin position="969"/>
        <end position="978"/>
    </location>
</feature>
<dbReference type="InterPro" id="IPR040647">
    <property type="entry name" value="SPIN-DOC_Znf-C2H2"/>
</dbReference>
<reference evidence="3" key="1">
    <citation type="submission" date="2022-03" db="EMBL/GenBank/DDBJ databases">
        <authorList>
            <person name="Alioto T."/>
            <person name="Alioto T."/>
            <person name="Gomez Garrido J."/>
        </authorList>
    </citation>
    <scope>NUCLEOTIDE SEQUENCE</scope>
</reference>
<feature type="compositionally biased region" description="Polar residues" evidence="1">
    <location>
        <begin position="947"/>
        <end position="959"/>
    </location>
</feature>
<feature type="region of interest" description="Disordered" evidence="1">
    <location>
        <begin position="309"/>
        <end position="335"/>
    </location>
</feature>
<feature type="domain" description="C2H2-type" evidence="2">
    <location>
        <begin position="1011"/>
        <end position="1036"/>
    </location>
</feature>
<keyword evidence="4" id="KW-1185">Reference proteome</keyword>
<feature type="region of interest" description="Disordered" evidence="1">
    <location>
        <begin position="1"/>
        <end position="107"/>
    </location>
</feature>
<feature type="compositionally biased region" description="Acidic residues" evidence="1">
    <location>
        <begin position="315"/>
        <end position="335"/>
    </location>
</feature>
<dbReference type="PANTHER" id="PTHR34589:SF2">
    <property type="entry name" value="ZINC FINGER TRANSLOCATION-ASSOCIATED PROTEIN"/>
    <property type="match status" value="1"/>
</dbReference>
<feature type="domain" description="C2H2-type" evidence="2">
    <location>
        <begin position="131"/>
        <end position="156"/>
    </location>
</feature>
<feature type="domain" description="C2H2-type" evidence="2">
    <location>
        <begin position="738"/>
        <end position="763"/>
    </location>
</feature>
<dbReference type="GO" id="GO:0045892">
    <property type="term" value="P:negative regulation of DNA-templated transcription"/>
    <property type="evidence" value="ECO:0007669"/>
    <property type="project" value="TreeGrafter"/>
</dbReference>
<evidence type="ECO:0000259" key="2">
    <source>
        <dbReference type="SMART" id="SM00355"/>
    </source>
</evidence>
<sequence>MQRTRRNEEEAEIPDGSQAGPSGECTSRSGQTEQETPGMRIKDEAAGDAIYSDPIDSEPGGLFPGAPFSWSSPDSSEGLSHSGGAPEPGIYEERASRPGNSRIPGKDHRRYYHSHWRLEYLMDFNPRCHSMICMVCGSSLATLKLSTIKRHIRQKHPYSLNWTPSEKEVIIGSWDAHLCVDAQTLTGTAGEEPGSEDPCMALQPKKKRRRLPPVTKGVWRPMMGPELSQPTFPNTSHLEQYLNESLQQWFRVEFLMDYDCVGNQLHCMMCASVLPSLNLADIKRHILDTHPTSLQLSPTQKSVILEAWSNRGLNQEEEGEDEMEEEEDDDDDDEEEAILNSEMKENQSLLNLDVDPELDKVVPERHIDKFEGIGEKNDKTEKIKPTSRERLILDDENLEPRKTQKPESRMLLEKESVEAQRTEEENQKLQDSKKIEDEKITRREVEKWKASEIQVPKKEEQVKKILKLVEVEEKLKLVTRKLEAERKAAQKLEEEEKLRKRESQKLEEEEKLKKIRDQKLKNKENIVKIEEEQQEIDQRVEEERQKSESQMLEAKNQKGVEGLQPRRSLEFQNSVEQDKKPDVDTEKTHSVHAHSTPSMSPGMLGIGLPVLKMESPTPILITRVSPLSSALVLPAKPSSSLSISSPDLLKSWRVIAPKLSPGEISPPKQAPANNDPSSWNPKIATTTSDACWPSGVDPMLWEVSLWRGNPANRNQCSSYQLRWRSDYLMDYNGLRGSVVCMYCCSSLTVLKESSIKRHIIQKHPQTGNYTTEERAAVIHDWETKVAEVRQMVAEQCKDGVARKGDILLDVTKPPEMYSAVDEESSWSGMVPTDGRGSSWEFAFGRVQGKTKDPRRYEHDRWKLEFLMDYTPEKDGLICMVCGATLLNPKISTVKMHIQQKHPDTTYLSDQEKAVVMEEWEQKLAVGKRASTQQDGGDEICFEINEESSTSDASGSNAENCTGRPEVIKPSSSKSSNIVASLPPPCNSARRNYQVRWRTEFMMDYDCRRQGLICMVCGGTLATLKVSTIKRHIVQVHPYSVDFTPEERQRILEAYSEMALHYIHSEECFKQPPIEETKGRKKKGEKA</sequence>
<dbReference type="Pfam" id="PF18658">
    <property type="entry name" value="zf-C2H2_12"/>
    <property type="match status" value="5"/>
</dbReference>
<proteinExistence type="predicted"/>
<feature type="region of interest" description="Disordered" evidence="1">
    <location>
        <begin position="488"/>
        <end position="600"/>
    </location>
</feature>
<dbReference type="InterPro" id="IPR013087">
    <property type="entry name" value="Znf_C2H2_type"/>
</dbReference>
<feature type="compositionally biased region" description="Basic and acidic residues" evidence="1">
    <location>
        <begin position="576"/>
        <end position="589"/>
    </location>
</feature>
<feature type="compositionally biased region" description="Basic and acidic residues" evidence="1">
    <location>
        <begin position="488"/>
        <end position="547"/>
    </location>
</feature>
<evidence type="ECO:0000313" key="4">
    <source>
        <dbReference type="Proteomes" id="UP001295444"/>
    </source>
</evidence>
<name>A0AAD1WVF2_PELCU</name>
<dbReference type="EMBL" id="OW240923">
    <property type="protein sequence ID" value="CAH2325187.1"/>
    <property type="molecule type" value="Genomic_DNA"/>
</dbReference>
<dbReference type="AlphaFoldDB" id="A0AAD1WVF2"/>
<protein>
    <recommendedName>
        <fullName evidence="2">C2H2-type domain-containing protein</fullName>
    </recommendedName>
</protein>
<accession>A0AAD1WVF2</accession>
<dbReference type="SMART" id="SM00355">
    <property type="entry name" value="ZnF_C2H2"/>
    <property type="match status" value="5"/>
</dbReference>
<organism evidence="3 4">
    <name type="scientific">Pelobates cultripes</name>
    <name type="common">Western spadefoot toad</name>
    <dbReference type="NCBI Taxonomy" id="61616"/>
    <lineage>
        <taxon>Eukaryota</taxon>
        <taxon>Metazoa</taxon>
        <taxon>Chordata</taxon>
        <taxon>Craniata</taxon>
        <taxon>Vertebrata</taxon>
        <taxon>Euteleostomi</taxon>
        <taxon>Amphibia</taxon>
        <taxon>Batrachia</taxon>
        <taxon>Anura</taxon>
        <taxon>Pelobatoidea</taxon>
        <taxon>Pelobatidae</taxon>
        <taxon>Pelobates</taxon>
    </lineage>
</organism>
<feature type="region of interest" description="Disordered" evidence="1">
    <location>
        <begin position="372"/>
        <end position="433"/>
    </location>
</feature>
<dbReference type="InterPro" id="IPR052675">
    <property type="entry name" value="ZnF_transloc-Spindlin_int"/>
</dbReference>
<evidence type="ECO:0000313" key="3">
    <source>
        <dbReference type="EMBL" id="CAH2325187.1"/>
    </source>
</evidence>